<proteinExistence type="predicted"/>
<protein>
    <submittedName>
        <fullName evidence="1">Self-incompatibility protein</fullName>
    </submittedName>
</protein>
<keyword evidence="2" id="KW-1185">Reference proteome</keyword>
<accession>A0ACC1YGE0</accession>
<name>A0ACC1YGE0_MELAZ</name>
<dbReference type="Proteomes" id="UP001164539">
    <property type="component" value="Chromosome 3"/>
</dbReference>
<evidence type="ECO:0000313" key="1">
    <source>
        <dbReference type="EMBL" id="KAJ4722886.1"/>
    </source>
</evidence>
<dbReference type="EMBL" id="CM051396">
    <property type="protein sequence ID" value="KAJ4722886.1"/>
    <property type="molecule type" value="Genomic_DNA"/>
</dbReference>
<reference evidence="1 2" key="1">
    <citation type="journal article" date="2023" name="Science">
        <title>Complex scaffold remodeling in plant triterpene biosynthesis.</title>
        <authorList>
            <person name="De La Pena R."/>
            <person name="Hodgson H."/>
            <person name="Liu J.C."/>
            <person name="Stephenson M.J."/>
            <person name="Martin A.C."/>
            <person name="Owen C."/>
            <person name="Harkess A."/>
            <person name="Leebens-Mack J."/>
            <person name="Jimenez L.E."/>
            <person name="Osbourn A."/>
            <person name="Sattely E.S."/>
        </authorList>
    </citation>
    <scope>NUCLEOTIDE SEQUENCE [LARGE SCALE GENOMIC DNA]</scope>
    <source>
        <strain evidence="2">cv. JPN11</strain>
        <tissue evidence="1">Leaf</tissue>
    </source>
</reference>
<comment type="caution">
    <text evidence="1">The sequence shown here is derived from an EMBL/GenBank/DDBJ whole genome shotgun (WGS) entry which is preliminary data.</text>
</comment>
<evidence type="ECO:0000313" key="2">
    <source>
        <dbReference type="Proteomes" id="UP001164539"/>
    </source>
</evidence>
<organism evidence="1 2">
    <name type="scientific">Melia azedarach</name>
    <name type="common">Chinaberry tree</name>
    <dbReference type="NCBI Taxonomy" id="155640"/>
    <lineage>
        <taxon>Eukaryota</taxon>
        <taxon>Viridiplantae</taxon>
        <taxon>Streptophyta</taxon>
        <taxon>Embryophyta</taxon>
        <taxon>Tracheophyta</taxon>
        <taxon>Spermatophyta</taxon>
        <taxon>Magnoliopsida</taxon>
        <taxon>eudicotyledons</taxon>
        <taxon>Gunneridae</taxon>
        <taxon>Pentapetalae</taxon>
        <taxon>rosids</taxon>
        <taxon>malvids</taxon>
        <taxon>Sapindales</taxon>
        <taxon>Meliaceae</taxon>
        <taxon>Melia</taxon>
    </lineage>
</organism>
<gene>
    <name evidence="1" type="ORF">OWV82_006319</name>
</gene>
<sequence length="158" mass="18361">MSLFNKIMIVFSLLLFIALCEAPFAISARNLHVGKDFGIPLVKTHVVVYNFLEELNFTIHCKSKDDDLGTHVVEPEDNYDWEFRVNLFETTLFFCSVKWHDGYGTFDLYVAKRDLARCAVDCVWHVTKDGLYGYDRLHTPDLVYKWSRPPCCKPLPPH</sequence>